<evidence type="ECO:0000259" key="19">
    <source>
        <dbReference type="PROSITE" id="PS51384"/>
    </source>
</evidence>
<dbReference type="PROSITE" id="PS51384">
    <property type="entry name" value="FAD_FR"/>
    <property type="match status" value="1"/>
</dbReference>
<evidence type="ECO:0000256" key="7">
    <source>
        <dbReference type="ARBA" id="ARBA00022630"/>
    </source>
</evidence>
<evidence type="ECO:0000313" key="21">
    <source>
        <dbReference type="Proteomes" id="UP001219630"/>
    </source>
</evidence>
<keyword evidence="5 17" id="KW-0349">Heme</keyword>
<accession>A0ABY8GAH6</accession>
<evidence type="ECO:0000256" key="3">
    <source>
        <dbReference type="ARBA" id="ARBA00022448"/>
    </source>
</evidence>
<keyword evidence="12 17" id="KW-0408">Iron</keyword>
<evidence type="ECO:0000256" key="4">
    <source>
        <dbReference type="ARBA" id="ARBA00022575"/>
    </source>
</evidence>
<comment type="cofactor">
    <cofactor evidence="17">
        <name>heme b</name>
        <dbReference type="ChEBI" id="CHEBI:60344"/>
    </cofactor>
    <text evidence="17">Binds 1 heme b (iron(II)-protoporphyrin IX) group per subunit.</text>
</comment>
<comment type="cofactor">
    <cofactor evidence="17">
        <name>FAD</name>
        <dbReference type="ChEBI" id="CHEBI:57692"/>
    </cofactor>
    <text evidence="17">Binds 1 FAD per subunit.</text>
</comment>
<comment type="caution">
    <text evidence="17">Lacks conserved residue(s) required for the propagation of feature annotation.</text>
</comment>
<comment type="catalytic activity">
    <reaction evidence="16 17">
        <text>2 nitric oxide + NADPH + 2 O2 = 2 nitrate + NADP(+) + H(+)</text>
        <dbReference type="Rhea" id="RHEA:19465"/>
        <dbReference type="ChEBI" id="CHEBI:15378"/>
        <dbReference type="ChEBI" id="CHEBI:15379"/>
        <dbReference type="ChEBI" id="CHEBI:16480"/>
        <dbReference type="ChEBI" id="CHEBI:17632"/>
        <dbReference type="ChEBI" id="CHEBI:57783"/>
        <dbReference type="ChEBI" id="CHEBI:58349"/>
        <dbReference type="EC" id="1.14.12.17"/>
    </reaction>
</comment>
<evidence type="ECO:0000256" key="14">
    <source>
        <dbReference type="ARBA" id="ARBA00025094"/>
    </source>
</evidence>
<keyword evidence="21" id="KW-1185">Reference proteome</keyword>
<evidence type="ECO:0000256" key="2">
    <source>
        <dbReference type="ARBA" id="ARBA00008414"/>
    </source>
</evidence>
<dbReference type="InterPro" id="IPR012292">
    <property type="entry name" value="Globin/Proto"/>
</dbReference>
<evidence type="ECO:0000256" key="13">
    <source>
        <dbReference type="ARBA" id="ARBA00023027"/>
    </source>
</evidence>
<dbReference type="InterPro" id="IPR009050">
    <property type="entry name" value="Globin-like_sf"/>
</dbReference>
<feature type="binding site" evidence="17">
    <location>
        <begin position="268"/>
        <end position="273"/>
    </location>
    <ligand>
        <name>NADP(+)</name>
        <dbReference type="ChEBI" id="CHEBI:58349"/>
    </ligand>
</feature>
<dbReference type="PRINTS" id="PR00410">
    <property type="entry name" value="PHEHYDRXLASE"/>
</dbReference>
<dbReference type="Pfam" id="PF00175">
    <property type="entry name" value="NAD_binding_1"/>
    <property type="match status" value="1"/>
</dbReference>
<dbReference type="PROSITE" id="PS01033">
    <property type="entry name" value="GLOBIN"/>
    <property type="match status" value="1"/>
</dbReference>
<dbReference type="GO" id="GO:0008941">
    <property type="term" value="F:nitric oxide dioxygenase NAD(P)H activity"/>
    <property type="evidence" value="ECO:0007669"/>
    <property type="project" value="UniProtKB-EC"/>
</dbReference>
<comment type="domain">
    <text evidence="17">Consists of two distinct domains; an N-terminal heme-containing oxygen-binding domain and a C-terminal reductase domain with binding sites for FAD and NAD(P)H.</text>
</comment>
<comment type="similarity">
    <text evidence="1 17">In the C-terminal section; belongs to the flavoprotein pyridine nucleotide cytochrome reductase family.</text>
</comment>
<organism evidence="20 21">
    <name type="scientific">Dickeya lacustris</name>
    <dbReference type="NCBI Taxonomy" id="2259638"/>
    <lineage>
        <taxon>Bacteria</taxon>
        <taxon>Pseudomonadati</taxon>
        <taxon>Pseudomonadota</taxon>
        <taxon>Gammaproteobacteria</taxon>
        <taxon>Enterobacterales</taxon>
        <taxon>Pectobacteriaceae</taxon>
        <taxon>Dickeya</taxon>
    </lineage>
</organism>
<evidence type="ECO:0000256" key="10">
    <source>
        <dbReference type="ARBA" id="ARBA00022857"/>
    </source>
</evidence>
<evidence type="ECO:0000313" key="20">
    <source>
        <dbReference type="EMBL" id="WFN56908.1"/>
    </source>
</evidence>
<feature type="site" description="Influences the redox potential of the prosthetic heme and FAD groups" evidence="17">
    <location>
        <position position="84"/>
    </location>
</feature>
<comment type="function">
    <text evidence="14 17">Is involved in NO detoxification in an aerobic process, termed nitric oxide dioxygenase (NOD) reaction that utilizes O(2) and NAD(P)H to convert NO to nitrate, which protects the bacterium from various noxious nitrogen compounds. Therefore, plays a central role in the inducible response to nitrosative stress.</text>
</comment>
<dbReference type="EMBL" id="CP114280">
    <property type="protein sequence ID" value="WFN56908.1"/>
    <property type="molecule type" value="Genomic_DNA"/>
</dbReference>
<keyword evidence="9 17" id="KW-0274">FAD</keyword>
<proteinExistence type="inferred from homology"/>
<dbReference type="CDD" id="cd06184">
    <property type="entry name" value="flavohem_like_fad_nad_binding"/>
    <property type="match status" value="1"/>
</dbReference>
<keyword evidence="3 17" id="KW-0813">Transport</keyword>
<evidence type="ECO:0000256" key="15">
    <source>
        <dbReference type="ARBA" id="ARBA00048649"/>
    </source>
</evidence>
<dbReference type="Proteomes" id="UP001219630">
    <property type="component" value="Chromosome"/>
</dbReference>
<dbReference type="InterPro" id="IPR008333">
    <property type="entry name" value="Cbr1-like_FAD-bd_dom"/>
</dbReference>
<comment type="similarity">
    <text evidence="2 17">Belongs to the globin family. Two-domain flavohemoproteins subfamily.</text>
</comment>
<keyword evidence="6 17" id="KW-0561">Oxygen transport</keyword>
<dbReference type="InterPro" id="IPR017927">
    <property type="entry name" value="FAD-bd_FR_type"/>
</dbReference>
<feature type="binding site" description="proximal binding residue" evidence="17">
    <location>
        <position position="85"/>
    </location>
    <ligand>
        <name>heme b</name>
        <dbReference type="ChEBI" id="CHEBI:60344"/>
    </ligand>
    <ligandPart>
        <name>Fe</name>
        <dbReference type="ChEBI" id="CHEBI:18248"/>
    </ligandPart>
</feature>
<dbReference type="InterPro" id="IPR001709">
    <property type="entry name" value="Flavoprot_Pyr_Nucl_cyt_Rdtase"/>
</dbReference>
<keyword evidence="13 17" id="KW-0520">NAD</keyword>
<evidence type="ECO:0000256" key="12">
    <source>
        <dbReference type="ARBA" id="ARBA00023004"/>
    </source>
</evidence>
<protein>
    <recommendedName>
        <fullName evidence="17">Flavohemoprotein</fullName>
    </recommendedName>
    <alternativeName>
        <fullName evidence="17">Flavohemoglobin</fullName>
    </alternativeName>
    <alternativeName>
        <fullName evidence="17">Hemoglobin-like protein</fullName>
    </alternativeName>
    <alternativeName>
        <fullName evidence="17">Nitric oxide dioxygenase</fullName>
        <shortName evidence="17">NO oxygenase</shortName>
        <shortName evidence="17">NOD</shortName>
        <ecNumber evidence="17">1.14.12.17</ecNumber>
    </alternativeName>
</protein>
<gene>
    <name evidence="20" type="primary">hmpA</name>
    <name evidence="17" type="synonym">hmp</name>
    <name evidence="20" type="ORF">O1Q98_06580</name>
</gene>
<feature type="active site" description="Charge relay system" evidence="17">
    <location>
        <position position="95"/>
    </location>
</feature>
<dbReference type="RefSeq" id="WP_125260316.1">
    <property type="nucleotide sequence ID" value="NZ_CP114280.1"/>
</dbReference>
<dbReference type="Gene3D" id="2.40.30.10">
    <property type="entry name" value="Translation factors"/>
    <property type="match status" value="1"/>
</dbReference>
<dbReference type="InterPro" id="IPR039261">
    <property type="entry name" value="FNR_nucleotide-bd"/>
</dbReference>
<evidence type="ECO:0000256" key="1">
    <source>
        <dbReference type="ARBA" id="ARBA00006401"/>
    </source>
</evidence>
<evidence type="ECO:0000256" key="16">
    <source>
        <dbReference type="ARBA" id="ARBA00049433"/>
    </source>
</evidence>
<name>A0ABY8GAH6_9GAMM</name>
<dbReference type="HAMAP" id="MF_01252">
    <property type="entry name" value="Hmp"/>
    <property type="match status" value="1"/>
</dbReference>
<dbReference type="Pfam" id="PF00042">
    <property type="entry name" value="Globin"/>
    <property type="match status" value="1"/>
</dbReference>
<evidence type="ECO:0000256" key="8">
    <source>
        <dbReference type="ARBA" id="ARBA00022723"/>
    </source>
</evidence>
<feature type="region of interest" description="Reductase" evidence="17">
    <location>
        <begin position="147"/>
        <end position="392"/>
    </location>
</feature>
<dbReference type="Gene3D" id="3.40.50.80">
    <property type="entry name" value="Nucleotide-binding domain of ferredoxin-NADP reductase (FNR) module"/>
    <property type="match status" value="1"/>
</dbReference>
<keyword evidence="7 17" id="KW-0285">Flavoprotein</keyword>
<dbReference type="PRINTS" id="PR00371">
    <property type="entry name" value="FPNCR"/>
</dbReference>
<evidence type="ECO:0000256" key="6">
    <source>
        <dbReference type="ARBA" id="ARBA00022621"/>
    </source>
</evidence>
<sequence length="392" mass="43700">MLDQQTIATIKSTIPLLAATGPALTAHFYQRMFHHNPELKDIFNMSNQRNGDQREALFNAICAYATHIEDLPALLPAVERIAQKHASFNIQPEQYQIVGTHLLATLDEMFNPGQPVLEAWGKAYQVLADVFIQRESAIYQHSAAQNGGWQGTRPFRVVSRQTESSVITSFTLEPLDGGAVVNFRPGQYIAVYLRDARFANQEIRQYSLTHAPNGHTYRIAVKREAQGTVSGYLHDSIREGDIIDLAAPHGDFFLDIPGTTPVALISAGVGLTPMLSMLHALKQQQHQADIFWLHACENKQSHAFANEVTGIALPQLHQYVWYRDMPAAPNASLFPGLMALTDIPVKLPVADMHCYLCGPVAFMQFAVRQLLEQGVPRSQIHYESFGPHKILE</sequence>
<dbReference type="InterPro" id="IPR001433">
    <property type="entry name" value="OxRdtase_FAD/NAD-bd"/>
</dbReference>
<reference evidence="20 21" key="1">
    <citation type="submission" date="2022-12" db="EMBL/GenBank/DDBJ databases">
        <title>Complete genome sequencing of Dickeya lacustris type strain LMG30899.</title>
        <authorList>
            <person name="Dobhal S."/>
            <person name="Arizala D."/>
            <person name="Arif M."/>
        </authorList>
    </citation>
    <scope>NUCLEOTIDE SEQUENCE [LARGE SCALE GENOMIC DNA]</scope>
    <source>
        <strain evidence="20 21">LMG30899</strain>
    </source>
</reference>
<feature type="domain" description="FAD-binding FR-type" evidence="19">
    <location>
        <begin position="150"/>
        <end position="255"/>
    </location>
</feature>
<dbReference type="SUPFAM" id="SSF46458">
    <property type="entry name" value="Globin-like"/>
    <property type="match status" value="1"/>
</dbReference>
<dbReference type="EC" id="1.14.12.17" evidence="17"/>
<dbReference type="Pfam" id="PF00970">
    <property type="entry name" value="FAD_binding_6"/>
    <property type="match status" value="1"/>
</dbReference>
<feature type="domain" description="Globin" evidence="18">
    <location>
        <begin position="1"/>
        <end position="136"/>
    </location>
</feature>
<dbReference type="SUPFAM" id="SSF52343">
    <property type="entry name" value="Ferredoxin reductase-like, C-terminal NADP-linked domain"/>
    <property type="match status" value="1"/>
</dbReference>
<evidence type="ECO:0000256" key="5">
    <source>
        <dbReference type="ARBA" id="ARBA00022617"/>
    </source>
</evidence>
<evidence type="ECO:0000259" key="18">
    <source>
        <dbReference type="PROSITE" id="PS01033"/>
    </source>
</evidence>
<feature type="site" description="Involved in heme-bound ligand stabilization and O-O bond activation" evidence="17">
    <location>
        <position position="29"/>
    </location>
</feature>
<dbReference type="PANTHER" id="PTHR43396">
    <property type="entry name" value="FLAVOHEMOPROTEIN"/>
    <property type="match status" value="1"/>
</dbReference>
<comment type="catalytic activity">
    <reaction evidence="15 17">
        <text>2 nitric oxide + NADH + 2 O2 = 2 nitrate + NAD(+) + H(+)</text>
        <dbReference type="Rhea" id="RHEA:19469"/>
        <dbReference type="ChEBI" id="CHEBI:15378"/>
        <dbReference type="ChEBI" id="CHEBI:15379"/>
        <dbReference type="ChEBI" id="CHEBI:16480"/>
        <dbReference type="ChEBI" id="CHEBI:17632"/>
        <dbReference type="ChEBI" id="CHEBI:57540"/>
        <dbReference type="ChEBI" id="CHEBI:57945"/>
        <dbReference type="EC" id="1.14.12.17"/>
    </reaction>
</comment>
<feature type="binding site" evidence="17">
    <location>
        <position position="188"/>
    </location>
    <ligand>
        <name>FAD</name>
        <dbReference type="ChEBI" id="CHEBI:57692"/>
    </ligand>
</feature>
<dbReference type="InterPro" id="IPR017938">
    <property type="entry name" value="Riboflavin_synthase-like_b-brl"/>
</dbReference>
<keyword evidence="10 17" id="KW-0521">NADP</keyword>
<keyword evidence="11 17" id="KW-0560">Oxidoreductase</keyword>
<keyword evidence="4 17" id="KW-0216">Detoxification</keyword>
<dbReference type="PANTHER" id="PTHR43396:SF3">
    <property type="entry name" value="FLAVOHEMOPROTEIN"/>
    <property type="match status" value="1"/>
</dbReference>
<keyword evidence="8 17" id="KW-0479">Metal-binding</keyword>
<dbReference type="Gene3D" id="1.10.490.10">
    <property type="entry name" value="Globins"/>
    <property type="match status" value="1"/>
</dbReference>
<dbReference type="CDD" id="cd14776">
    <property type="entry name" value="HmpEc-globin-like"/>
    <property type="match status" value="1"/>
</dbReference>
<dbReference type="NCBIfam" id="NF009805">
    <property type="entry name" value="PRK13289.1"/>
    <property type="match status" value="1"/>
</dbReference>
<dbReference type="InterPro" id="IPR000971">
    <property type="entry name" value="Globin"/>
</dbReference>
<dbReference type="InterPro" id="IPR023950">
    <property type="entry name" value="Hmp"/>
</dbReference>
<feature type="binding site" evidence="17">
    <location>
        <begin position="204"/>
        <end position="207"/>
    </location>
    <ligand>
        <name>FAD</name>
        <dbReference type="ChEBI" id="CHEBI:57692"/>
    </ligand>
</feature>
<dbReference type="SUPFAM" id="SSF63380">
    <property type="entry name" value="Riboflavin synthase domain-like"/>
    <property type="match status" value="1"/>
</dbReference>
<feature type="active site" description="Charge relay system" evidence="17">
    <location>
        <position position="135"/>
    </location>
</feature>
<feature type="site" description="Influences the redox potential of the prosthetic heme and FAD groups" evidence="17">
    <location>
        <position position="383"/>
    </location>
</feature>
<evidence type="ECO:0000256" key="9">
    <source>
        <dbReference type="ARBA" id="ARBA00022827"/>
    </source>
</evidence>
<evidence type="ECO:0000256" key="17">
    <source>
        <dbReference type="HAMAP-Rule" id="MF_01252"/>
    </source>
</evidence>
<evidence type="ECO:0000256" key="11">
    <source>
        <dbReference type="ARBA" id="ARBA00023002"/>
    </source>
</evidence>